<evidence type="ECO:0000313" key="2">
    <source>
        <dbReference type="EMBL" id="QWP89363.1"/>
    </source>
</evidence>
<evidence type="ECO:0000256" key="1">
    <source>
        <dbReference type="SAM" id="MobiDB-lite"/>
    </source>
</evidence>
<feature type="region of interest" description="Disordered" evidence="1">
    <location>
        <begin position="1"/>
        <end position="25"/>
    </location>
</feature>
<feature type="region of interest" description="Disordered" evidence="1">
    <location>
        <begin position="75"/>
        <end position="109"/>
    </location>
</feature>
<proteinExistence type="predicted"/>
<reference evidence="2" key="1">
    <citation type="journal article" date="2021" name="Antibiotics">
        <title>Does an Antibiotic Stewardship Applied in a Pig Farm Lead to Low ESBL Prevalence?</title>
        <authorList>
            <person name="Fournier C."/>
            <person name="Nordmann P."/>
            <person name="Pittet O."/>
            <person name="Poirel L."/>
        </authorList>
    </citation>
    <scope>NUCLEOTIDE SEQUENCE</scope>
    <source>
        <plasmid evidence="2">pCTX-M-1.A</plasmid>
    </source>
</reference>
<name>A0A8F1LB38_ECOLX</name>
<organism evidence="2">
    <name type="scientific">Escherichia coli</name>
    <dbReference type="NCBI Taxonomy" id="562"/>
    <lineage>
        <taxon>Bacteria</taxon>
        <taxon>Pseudomonadati</taxon>
        <taxon>Pseudomonadota</taxon>
        <taxon>Gammaproteobacteria</taxon>
        <taxon>Enterobacterales</taxon>
        <taxon>Enterobacteriaceae</taxon>
        <taxon>Escherichia</taxon>
    </lineage>
</organism>
<geneLocation type="plasmid" evidence="2">
    <name>pCTX-M-1.A</name>
</geneLocation>
<dbReference type="EMBL" id="MW978788">
    <property type="protein sequence ID" value="QWP89363.1"/>
    <property type="molecule type" value="Genomic_DNA"/>
</dbReference>
<accession>A0A8F1LB38</accession>
<dbReference type="AlphaFoldDB" id="A0A8F1LB38"/>
<feature type="compositionally biased region" description="Basic residues" evidence="1">
    <location>
        <begin position="8"/>
        <end position="18"/>
    </location>
</feature>
<gene>
    <name evidence="2" type="ORF">IHCLGBEB_00166</name>
</gene>
<keyword evidence="2" id="KW-0614">Plasmid</keyword>
<sequence length="153" mass="16512">MTDSVNKPRIRQARRRSSKKEGASVTVTLTKREEAMLQELCRVRRPGRTTHASVGVELPVSAAFPVCQPARDHGVGAGHRLPRHCHAPGQESGPYPPSGQDGRGHPDPAFWIGAQSECSLPHAVSRAVCIIEQSTAQRVSAGSRRRPPQSSPS</sequence>
<protein>
    <submittedName>
        <fullName evidence="2">Uncharacterized protein</fullName>
    </submittedName>
</protein>